<dbReference type="EMBL" id="ML976714">
    <property type="protein sequence ID" value="KAF1968971.1"/>
    <property type="molecule type" value="Genomic_DNA"/>
</dbReference>
<accession>A0A6A5UVF2</accession>
<name>A0A6A5UVF2_9PLEO</name>
<evidence type="ECO:0000313" key="1">
    <source>
        <dbReference type="EMBL" id="KAF1968971.1"/>
    </source>
</evidence>
<gene>
    <name evidence="1" type="ORF">BU23DRAFT_601822</name>
</gene>
<dbReference type="OrthoDB" id="3783589at2759"/>
<dbReference type="AlphaFoldDB" id="A0A6A5UVF2"/>
<protein>
    <submittedName>
        <fullName evidence="1">Uncharacterized protein</fullName>
    </submittedName>
</protein>
<reference evidence="1" key="1">
    <citation type="journal article" date="2020" name="Stud. Mycol.">
        <title>101 Dothideomycetes genomes: a test case for predicting lifestyles and emergence of pathogens.</title>
        <authorList>
            <person name="Haridas S."/>
            <person name="Albert R."/>
            <person name="Binder M."/>
            <person name="Bloem J."/>
            <person name="Labutti K."/>
            <person name="Salamov A."/>
            <person name="Andreopoulos B."/>
            <person name="Baker S."/>
            <person name="Barry K."/>
            <person name="Bills G."/>
            <person name="Bluhm B."/>
            <person name="Cannon C."/>
            <person name="Castanera R."/>
            <person name="Culley D."/>
            <person name="Daum C."/>
            <person name="Ezra D."/>
            <person name="Gonzalez J."/>
            <person name="Henrissat B."/>
            <person name="Kuo A."/>
            <person name="Liang C."/>
            <person name="Lipzen A."/>
            <person name="Lutzoni F."/>
            <person name="Magnuson J."/>
            <person name="Mondo S."/>
            <person name="Nolan M."/>
            <person name="Ohm R."/>
            <person name="Pangilinan J."/>
            <person name="Park H.-J."/>
            <person name="Ramirez L."/>
            <person name="Alfaro M."/>
            <person name="Sun H."/>
            <person name="Tritt A."/>
            <person name="Yoshinaga Y."/>
            <person name="Zwiers L.-H."/>
            <person name="Turgeon B."/>
            <person name="Goodwin S."/>
            <person name="Spatafora J."/>
            <person name="Crous P."/>
            <person name="Grigoriev I."/>
        </authorList>
    </citation>
    <scope>NUCLEOTIDE SEQUENCE</scope>
    <source>
        <strain evidence="1">CBS 107.79</strain>
    </source>
</reference>
<keyword evidence="2" id="KW-1185">Reference proteome</keyword>
<organism evidence="1 2">
    <name type="scientific">Bimuria novae-zelandiae CBS 107.79</name>
    <dbReference type="NCBI Taxonomy" id="1447943"/>
    <lineage>
        <taxon>Eukaryota</taxon>
        <taxon>Fungi</taxon>
        <taxon>Dikarya</taxon>
        <taxon>Ascomycota</taxon>
        <taxon>Pezizomycotina</taxon>
        <taxon>Dothideomycetes</taxon>
        <taxon>Pleosporomycetidae</taxon>
        <taxon>Pleosporales</taxon>
        <taxon>Massarineae</taxon>
        <taxon>Didymosphaeriaceae</taxon>
        <taxon>Bimuria</taxon>
    </lineage>
</organism>
<dbReference type="Proteomes" id="UP000800036">
    <property type="component" value="Unassembled WGS sequence"/>
</dbReference>
<proteinExistence type="predicted"/>
<sequence>MPVALLENGLLNLSETPDHRCSFNYATSGSEVLIAKYVPHKIYYTKAVFLDTSRKVAQDGLRSSGFYLSRVCRQIYSETATLFFAHNTFVFVFNEWNPRSPLTLLSCFVGGLNRAQRAAIRQIKFTGIYVAELLAQWPKVKESSFGTAFGNLEKIEIGEDHRDNGWIYRYVTKGPGLKDILSYGNGKRVNLEFYTEA</sequence>
<evidence type="ECO:0000313" key="2">
    <source>
        <dbReference type="Proteomes" id="UP000800036"/>
    </source>
</evidence>